<proteinExistence type="inferred from homology"/>
<accession>A0A8H7ZRL3</accession>
<dbReference type="Pfam" id="PF00118">
    <property type="entry name" value="Cpn60_TCP1"/>
    <property type="match status" value="1"/>
</dbReference>
<dbReference type="InterPro" id="IPR002194">
    <property type="entry name" value="Chaperonin_TCP-1_CS"/>
</dbReference>
<reference evidence="9 10" key="1">
    <citation type="journal article" name="Sci. Rep.">
        <title>Genome-scale phylogenetic analyses confirm Olpidium as the closest living zoosporic fungus to the non-flagellated, terrestrial fungi.</title>
        <authorList>
            <person name="Chang Y."/>
            <person name="Rochon D."/>
            <person name="Sekimoto S."/>
            <person name="Wang Y."/>
            <person name="Chovatia M."/>
            <person name="Sandor L."/>
            <person name="Salamov A."/>
            <person name="Grigoriev I.V."/>
            <person name="Stajich J.E."/>
            <person name="Spatafora J.W."/>
        </authorList>
    </citation>
    <scope>NUCLEOTIDE SEQUENCE [LARGE SCALE GENOMIC DNA]</scope>
    <source>
        <strain evidence="9">S191</strain>
    </source>
</reference>
<dbReference type="OrthoDB" id="10052040at2759"/>
<dbReference type="GO" id="GO:0051082">
    <property type="term" value="F:unfolded protein binding"/>
    <property type="evidence" value="ECO:0007669"/>
    <property type="project" value="InterPro"/>
</dbReference>
<dbReference type="AlphaFoldDB" id="A0A8H7ZRL3"/>
<evidence type="ECO:0000256" key="5">
    <source>
        <dbReference type="ARBA" id="ARBA00022840"/>
    </source>
</evidence>
<keyword evidence="10" id="KW-1185">Reference proteome</keyword>
<dbReference type="Gene3D" id="1.10.560.10">
    <property type="entry name" value="GroEL-like equatorial domain"/>
    <property type="match status" value="1"/>
</dbReference>
<evidence type="ECO:0000256" key="1">
    <source>
        <dbReference type="ARBA" id="ARBA00002912"/>
    </source>
</evidence>
<dbReference type="PANTHER" id="PTHR11353">
    <property type="entry name" value="CHAPERONIN"/>
    <property type="match status" value="1"/>
</dbReference>
<dbReference type="GO" id="GO:0005832">
    <property type="term" value="C:chaperonin-containing T-complex"/>
    <property type="evidence" value="ECO:0007669"/>
    <property type="project" value="UniProtKB-ARBA"/>
</dbReference>
<keyword evidence="5 7" id="KW-0067">ATP-binding</keyword>
<comment type="caution">
    <text evidence="9">The sequence shown here is derived from an EMBL/GenBank/DDBJ whole genome shotgun (WGS) entry which is preliminary data.</text>
</comment>
<evidence type="ECO:0000256" key="4">
    <source>
        <dbReference type="ARBA" id="ARBA00022741"/>
    </source>
</evidence>
<gene>
    <name evidence="9" type="ORF">BJ554DRAFT_1728</name>
</gene>
<dbReference type="SUPFAM" id="SSF48592">
    <property type="entry name" value="GroEL equatorial domain-like"/>
    <property type="match status" value="1"/>
</dbReference>
<dbReference type="GO" id="GO:0005524">
    <property type="term" value="F:ATP binding"/>
    <property type="evidence" value="ECO:0007669"/>
    <property type="project" value="UniProtKB-KW"/>
</dbReference>
<dbReference type="GO" id="GO:0140662">
    <property type="term" value="F:ATP-dependent protein folding chaperone"/>
    <property type="evidence" value="ECO:0007669"/>
    <property type="project" value="InterPro"/>
</dbReference>
<feature type="region of interest" description="Disordered" evidence="8">
    <location>
        <begin position="21"/>
        <end position="54"/>
    </location>
</feature>
<dbReference type="InterPro" id="IPR002423">
    <property type="entry name" value="Cpn60/GroEL/TCP-1"/>
</dbReference>
<dbReference type="GO" id="GO:0016887">
    <property type="term" value="F:ATP hydrolysis activity"/>
    <property type="evidence" value="ECO:0007669"/>
    <property type="project" value="InterPro"/>
</dbReference>
<evidence type="ECO:0000256" key="8">
    <source>
        <dbReference type="SAM" id="MobiDB-lite"/>
    </source>
</evidence>
<dbReference type="PROSITE" id="PS00995">
    <property type="entry name" value="TCP1_3"/>
    <property type="match status" value="1"/>
</dbReference>
<comment type="similarity">
    <text evidence="2 7">Belongs to the TCP-1 chaperonin family.</text>
</comment>
<comment type="function">
    <text evidence="1">Molecular chaperone; assists the folding of proteins upon ATP hydrolysis.</text>
</comment>
<dbReference type="InterPro" id="IPR027413">
    <property type="entry name" value="GROEL-like_equatorial_sf"/>
</dbReference>
<name>A0A8H7ZRL3_9FUNG</name>
<evidence type="ECO:0000256" key="3">
    <source>
        <dbReference type="ARBA" id="ARBA00011381"/>
    </source>
</evidence>
<keyword evidence="4 7" id="KW-0547">Nucleotide-binding</keyword>
<keyword evidence="6 7" id="KW-0143">Chaperone</keyword>
<feature type="non-terminal residue" evidence="9">
    <location>
        <position position="1"/>
    </location>
</feature>
<dbReference type="InterPro" id="IPR017998">
    <property type="entry name" value="Chaperone_TCP-1"/>
</dbReference>
<evidence type="ECO:0000256" key="7">
    <source>
        <dbReference type="RuleBase" id="RU004187"/>
    </source>
</evidence>
<evidence type="ECO:0000313" key="9">
    <source>
        <dbReference type="EMBL" id="KAG5458114.1"/>
    </source>
</evidence>
<organism evidence="9 10">
    <name type="scientific">Olpidium bornovanus</name>
    <dbReference type="NCBI Taxonomy" id="278681"/>
    <lineage>
        <taxon>Eukaryota</taxon>
        <taxon>Fungi</taxon>
        <taxon>Fungi incertae sedis</taxon>
        <taxon>Olpidiomycota</taxon>
        <taxon>Olpidiomycotina</taxon>
        <taxon>Olpidiomycetes</taxon>
        <taxon>Olpidiales</taxon>
        <taxon>Olpidiaceae</taxon>
        <taxon>Olpidium</taxon>
    </lineage>
</organism>
<dbReference type="EMBL" id="JAEFCI010008956">
    <property type="protein sequence ID" value="KAG5458114.1"/>
    <property type="molecule type" value="Genomic_DNA"/>
</dbReference>
<evidence type="ECO:0000313" key="10">
    <source>
        <dbReference type="Proteomes" id="UP000673691"/>
    </source>
</evidence>
<evidence type="ECO:0000256" key="6">
    <source>
        <dbReference type="ARBA" id="ARBA00023186"/>
    </source>
</evidence>
<evidence type="ECO:0000256" key="2">
    <source>
        <dbReference type="ARBA" id="ARBA00008020"/>
    </source>
</evidence>
<dbReference type="PRINTS" id="PR00304">
    <property type="entry name" value="TCOMPLEXTCP1"/>
</dbReference>
<sequence>VLVVHGTVRRPRRHPHRVVCGSAGTGPSGGRRVATPERLPGKRRNPRASAPPDGRAFRVTFRATCFPPRKRAAAVSLVNPNSEVARREQALSININAGVGLQDVLKSNFGPKGTIKMYAFPLHWCRLRHTQLVDGAGNIKLTKDGKVLLSEMQIQNPTAAMIARAATAQDDVTGDGTTSIVLLVGELLRMAERRKR</sequence>
<protein>
    <submittedName>
        <fullName evidence="9">Uncharacterized protein</fullName>
    </submittedName>
</protein>
<dbReference type="PROSITE" id="PS00751">
    <property type="entry name" value="TCP1_2"/>
    <property type="match status" value="1"/>
</dbReference>
<comment type="subunit">
    <text evidence="3">Component of the T-complex protein 1 (TCP1) complex.</text>
</comment>
<dbReference type="Proteomes" id="UP000673691">
    <property type="component" value="Unassembled WGS sequence"/>
</dbReference>